<keyword evidence="8" id="KW-0732">Signal</keyword>
<keyword evidence="3" id="KW-0479">Metal-binding</keyword>
<gene>
    <name evidence="9" type="ORF">BJX68DRAFT_263304</name>
</gene>
<evidence type="ECO:0000256" key="2">
    <source>
        <dbReference type="ARBA" id="ARBA00022722"/>
    </source>
</evidence>
<evidence type="ECO:0000256" key="7">
    <source>
        <dbReference type="ARBA" id="ARBA00023180"/>
    </source>
</evidence>
<dbReference type="GeneID" id="98159821"/>
<evidence type="ECO:0000256" key="5">
    <source>
        <dbReference type="ARBA" id="ARBA00022801"/>
    </source>
</evidence>
<evidence type="ECO:0000256" key="3">
    <source>
        <dbReference type="ARBA" id="ARBA00022723"/>
    </source>
</evidence>
<feature type="signal peptide" evidence="8">
    <location>
        <begin position="1"/>
        <end position="21"/>
    </location>
</feature>
<keyword evidence="6" id="KW-1015">Disulfide bond</keyword>
<accession>A0ABR4KWV5</accession>
<dbReference type="CDD" id="cd11010">
    <property type="entry name" value="S1-P1_nuclease"/>
    <property type="match status" value="1"/>
</dbReference>
<dbReference type="PANTHER" id="PTHR33146">
    <property type="entry name" value="ENDONUCLEASE 4"/>
    <property type="match status" value="1"/>
</dbReference>
<dbReference type="InterPro" id="IPR008947">
    <property type="entry name" value="PLipase_C/P1_nuclease_dom_sf"/>
</dbReference>
<organism evidence="9 10">
    <name type="scientific">Aspergillus pseudodeflectus</name>
    <dbReference type="NCBI Taxonomy" id="176178"/>
    <lineage>
        <taxon>Eukaryota</taxon>
        <taxon>Fungi</taxon>
        <taxon>Dikarya</taxon>
        <taxon>Ascomycota</taxon>
        <taxon>Pezizomycotina</taxon>
        <taxon>Eurotiomycetes</taxon>
        <taxon>Eurotiomycetidae</taxon>
        <taxon>Eurotiales</taxon>
        <taxon>Aspergillaceae</taxon>
        <taxon>Aspergillus</taxon>
        <taxon>Aspergillus subgen. Nidulantes</taxon>
    </lineage>
</organism>
<dbReference type="EMBL" id="JBFXLR010000007">
    <property type="protein sequence ID" value="KAL2856765.1"/>
    <property type="molecule type" value="Genomic_DNA"/>
</dbReference>
<evidence type="ECO:0000256" key="8">
    <source>
        <dbReference type="SAM" id="SignalP"/>
    </source>
</evidence>
<sequence>MRAPILSVGFLFLSVYQPVASWGDVGHRTVAYLAERFFTEHGAQFANDLLTNNQGFDISDASVWADTVKRKRPYTRPWHYIDAEDRPPTSCSVSYQHDCDDAGCIVSAMENMTHQLRDPRTGTTEQKEALMYLMHFFGDLHQPLHVEATSRGGNDIAVCFDRRCSGQNLHSVWDTAIPHKINGIKHNLKHNDERNASAEWAESLYQTTGELALHVEECSDIRNPLECIMQWAAETNRLNCKYVLKNGVSWVEDHNLGDEYYDKAVPIVEEQISRAAVRLAVWINTIAAERASSPETLVDQNDL</sequence>
<dbReference type="Proteomes" id="UP001610444">
    <property type="component" value="Unassembled WGS sequence"/>
</dbReference>
<keyword evidence="2" id="KW-0540">Nuclease</keyword>
<evidence type="ECO:0000313" key="9">
    <source>
        <dbReference type="EMBL" id="KAL2856765.1"/>
    </source>
</evidence>
<evidence type="ECO:0000256" key="6">
    <source>
        <dbReference type="ARBA" id="ARBA00023157"/>
    </source>
</evidence>
<keyword evidence="7" id="KW-0325">Glycoprotein</keyword>
<comment type="caution">
    <text evidence="9">The sequence shown here is derived from an EMBL/GenBank/DDBJ whole genome shotgun (WGS) entry which is preliminary data.</text>
</comment>
<keyword evidence="4" id="KW-0255">Endonuclease</keyword>
<evidence type="ECO:0000256" key="1">
    <source>
        <dbReference type="ARBA" id="ARBA00009547"/>
    </source>
</evidence>
<feature type="chain" id="PRO_5046067718" evidence="8">
    <location>
        <begin position="22"/>
        <end position="303"/>
    </location>
</feature>
<reference evidence="9 10" key="1">
    <citation type="submission" date="2024-07" db="EMBL/GenBank/DDBJ databases">
        <title>Section-level genome sequencing and comparative genomics of Aspergillus sections Usti and Cavernicolus.</title>
        <authorList>
            <consortium name="Lawrence Berkeley National Laboratory"/>
            <person name="Nybo J.L."/>
            <person name="Vesth T.C."/>
            <person name="Theobald S."/>
            <person name="Frisvad J.C."/>
            <person name="Larsen T.O."/>
            <person name="Kjaerboelling I."/>
            <person name="Rothschild-Mancinelli K."/>
            <person name="Lyhne E.K."/>
            <person name="Kogle M.E."/>
            <person name="Barry K."/>
            <person name="Clum A."/>
            <person name="Na H."/>
            <person name="Ledsgaard L."/>
            <person name="Lin J."/>
            <person name="Lipzen A."/>
            <person name="Kuo A."/>
            <person name="Riley R."/>
            <person name="Mondo S."/>
            <person name="LaButti K."/>
            <person name="Haridas S."/>
            <person name="Pangalinan J."/>
            <person name="Salamov A.A."/>
            <person name="Simmons B.A."/>
            <person name="Magnuson J.K."/>
            <person name="Chen J."/>
            <person name="Drula E."/>
            <person name="Henrissat B."/>
            <person name="Wiebenga A."/>
            <person name="Lubbers R.J."/>
            <person name="Gomes A.C."/>
            <person name="Macurrencykelacurrency M.R."/>
            <person name="Stajich J."/>
            <person name="Grigoriev I.V."/>
            <person name="Mortensen U.H."/>
            <person name="De vries R.P."/>
            <person name="Baker S.E."/>
            <person name="Andersen M.R."/>
        </authorList>
    </citation>
    <scope>NUCLEOTIDE SEQUENCE [LARGE SCALE GENOMIC DNA]</scope>
    <source>
        <strain evidence="9 10">CBS 756.74</strain>
    </source>
</reference>
<evidence type="ECO:0000313" key="10">
    <source>
        <dbReference type="Proteomes" id="UP001610444"/>
    </source>
</evidence>
<proteinExistence type="inferred from homology"/>
<name>A0ABR4KWV5_9EURO</name>
<keyword evidence="10" id="KW-1185">Reference proteome</keyword>
<dbReference type="PANTHER" id="PTHR33146:SF26">
    <property type="entry name" value="ENDONUCLEASE 4"/>
    <property type="match status" value="1"/>
</dbReference>
<protein>
    <submittedName>
        <fullName evidence="9">S1/P1 nuclease</fullName>
    </submittedName>
</protein>
<evidence type="ECO:0000256" key="4">
    <source>
        <dbReference type="ARBA" id="ARBA00022759"/>
    </source>
</evidence>
<dbReference type="Gene3D" id="1.10.575.10">
    <property type="entry name" value="P1 Nuclease"/>
    <property type="match status" value="1"/>
</dbReference>
<dbReference type="SUPFAM" id="SSF48537">
    <property type="entry name" value="Phospholipase C/P1 nuclease"/>
    <property type="match status" value="1"/>
</dbReference>
<comment type="similarity">
    <text evidence="1">Belongs to the nuclease type I family.</text>
</comment>
<keyword evidence="5" id="KW-0378">Hydrolase</keyword>
<dbReference type="Pfam" id="PF02265">
    <property type="entry name" value="S1-P1_nuclease"/>
    <property type="match status" value="1"/>
</dbReference>
<dbReference type="RefSeq" id="XP_070902629.1">
    <property type="nucleotide sequence ID" value="XM_071044657.1"/>
</dbReference>
<dbReference type="InterPro" id="IPR003154">
    <property type="entry name" value="S1/P1nuclease"/>
</dbReference>